<reference evidence="2" key="1">
    <citation type="submission" date="2018-11" db="EMBL/GenBank/DDBJ databases">
        <authorList>
            <consortium name="Genoscope - CEA"/>
            <person name="William W."/>
        </authorList>
    </citation>
    <scope>NUCLEOTIDE SEQUENCE</scope>
</reference>
<accession>A0A3P6ARW6</accession>
<organism evidence="2">
    <name type="scientific">Brassica campestris</name>
    <name type="common">Field mustard</name>
    <dbReference type="NCBI Taxonomy" id="3711"/>
    <lineage>
        <taxon>Eukaryota</taxon>
        <taxon>Viridiplantae</taxon>
        <taxon>Streptophyta</taxon>
        <taxon>Embryophyta</taxon>
        <taxon>Tracheophyta</taxon>
        <taxon>Spermatophyta</taxon>
        <taxon>Magnoliopsida</taxon>
        <taxon>eudicotyledons</taxon>
        <taxon>Gunneridae</taxon>
        <taxon>Pentapetalae</taxon>
        <taxon>rosids</taxon>
        <taxon>malvids</taxon>
        <taxon>Brassicales</taxon>
        <taxon>Brassicaceae</taxon>
        <taxon>Brassiceae</taxon>
        <taxon>Brassica</taxon>
    </lineage>
</organism>
<protein>
    <submittedName>
        <fullName evidence="1">Uncharacterized protein</fullName>
    </submittedName>
</protein>
<dbReference type="Gramene" id="A02p21210.2_BraZ1">
    <property type="protein sequence ID" value="A02p21210.2_BraZ1.CDS"/>
    <property type="gene ID" value="A02g21210.2_BraZ1"/>
</dbReference>
<dbReference type="EMBL" id="LS974618">
    <property type="protein sequence ID" value="CAG7893169.1"/>
    <property type="molecule type" value="Genomic_DNA"/>
</dbReference>
<proteinExistence type="predicted"/>
<sequence>MQSKLLYHINKNYPLMQCNMYRRKILEKLNAHPVVDSPSSPYQQLRHDTLRAYETMYGSLDNHYSLGNILFSPLSDLQILESCFGRLSVSDPNTRQQQLLNHGRSN</sequence>
<name>A0A3P6ARW6_BRACM</name>
<dbReference type="AlphaFoldDB" id="A0A3P6ARW6"/>
<evidence type="ECO:0000313" key="2">
    <source>
        <dbReference type="EMBL" id="VDC88090.1"/>
    </source>
</evidence>
<dbReference type="Proteomes" id="UP000694005">
    <property type="component" value="Chromosome A02"/>
</dbReference>
<dbReference type="EMBL" id="LR031573">
    <property type="protein sequence ID" value="VDC88090.1"/>
    <property type="molecule type" value="Genomic_DNA"/>
</dbReference>
<evidence type="ECO:0000313" key="1">
    <source>
        <dbReference type="EMBL" id="CAG7893169.1"/>
    </source>
</evidence>
<gene>
    <name evidence="2" type="ORF">BRAA02T06647Z</name>
    <name evidence="1" type="ORF">BRAPAZ1V2_A02P21210.2</name>
</gene>